<evidence type="ECO:0000313" key="2">
    <source>
        <dbReference type="EMBL" id="KAH3817827.1"/>
    </source>
</evidence>
<evidence type="ECO:0000256" key="1">
    <source>
        <dbReference type="SAM" id="MobiDB-lite"/>
    </source>
</evidence>
<keyword evidence="3" id="KW-1185">Reference proteome</keyword>
<evidence type="ECO:0000313" key="3">
    <source>
        <dbReference type="Proteomes" id="UP000828390"/>
    </source>
</evidence>
<dbReference type="AlphaFoldDB" id="A0A9D4GJ78"/>
<gene>
    <name evidence="2" type="ORF">DPMN_119382</name>
</gene>
<reference evidence="2" key="1">
    <citation type="journal article" date="2019" name="bioRxiv">
        <title>The Genome of the Zebra Mussel, Dreissena polymorpha: A Resource for Invasive Species Research.</title>
        <authorList>
            <person name="McCartney M.A."/>
            <person name="Auch B."/>
            <person name="Kono T."/>
            <person name="Mallez S."/>
            <person name="Zhang Y."/>
            <person name="Obille A."/>
            <person name="Becker A."/>
            <person name="Abrahante J.E."/>
            <person name="Garbe J."/>
            <person name="Badalamenti J.P."/>
            <person name="Herman A."/>
            <person name="Mangelson H."/>
            <person name="Liachko I."/>
            <person name="Sullivan S."/>
            <person name="Sone E.D."/>
            <person name="Koren S."/>
            <person name="Silverstein K.A.T."/>
            <person name="Beckman K.B."/>
            <person name="Gohl D.M."/>
        </authorList>
    </citation>
    <scope>NUCLEOTIDE SEQUENCE</scope>
    <source>
        <strain evidence="2">Duluth1</strain>
        <tissue evidence="2">Whole animal</tissue>
    </source>
</reference>
<feature type="region of interest" description="Disordered" evidence="1">
    <location>
        <begin position="131"/>
        <end position="153"/>
    </location>
</feature>
<organism evidence="2 3">
    <name type="scientific">Dreissena polymorpha</name>
    <name type="common">Zebra mussel</name>
    <name type="synonym">Mytilus polymorpha</name>
    <dbReference type="NCBI Taxonomy" id="45954"/>
    <lineage>
        <taxon>Eukaryota</taxon>
        <taxon>Metazoa</taxon>
        <taxon>Spiralia</taxon>
        <taxon>Lophotrochozoa</taxon>
        <taxon>Mollusca</taxon>
        <taxon>Bivalvia</taxon>
        <taxon>Autobranchia</taxon>
        <taxon>Heteroconchia</taxon>
        <taxon>Euheterodonta</taxon>
        <taxon>Imparidentia</taxon>
        <taxon>Neoheterodontei</taxon>
        <taxon>Myida</taxon>
        <taxon>Dreissenoidea</taxon>
        <taxon>Dreissenidae</taxon>
        <taxon>Dreissena</taxon>
    </lineage>
</organism>
<name>A0A9D4GJ78_DREPO</name>
<dbReference type="Proteomes" id="UP000828390">
    <property type="component" value="Unassembled WGS sequence"/>
</dbReference>
<accession>A0A9D4GJ78</accession>
<dbReference type="Gene3D" id="3.30.70.2330">
    <property type="match status" value="1"/>
</dbReference>
<reference evidence="2" key="2">
    <citation type="submission" date="2020-11" db="EMBL/GenBank/DDBJ databases">
        <authorList>
            <person name="McCartney M.A."/>
            <person name="Auch B."/>
            <person name="Kono T."/>
            <person name="Mallez S."/>
            <person name="Becker A."/>
            <person name="Gohl D.M."/>
            <person name="Silverstein K.A.T."/>
            <person name="Koren S."/>
            <person name="Bechman K.B."/>
            <person name="Herman A."/>
            <person name="Abrahante J.E."/>
            <person name="Garbe J."/>
        </authorList>
    </citation>
    <scope>NUCLEOTIDE SEQUENCE</scope>
    <source>
        <strain evidence="2">Duluth1</strain>
        <tissue evidence="2">Whole animal</tissue>
    </source>
</reference>
<feature type="compositionally biased region" description="Polar residues" evidence="1">
    <location>
        <begin position="139"/>
        <end position="153"/>
    </location>
</feature>
<comment type="caution">
    <text evidence="2">The sequence shown here is derived from an EMBL/GenBank/DDBJ whole genome shotgun (WGS) entry which is preliminary data.</text>
</comment>
<protein>
    <submittedName>
        <fullName evidence="2">Uncharacterized protein</fullName>
    </submittedName>
</protein>
<dbReference type="EMBL" id="JAIWYP010000005">
    <property type="protein sequence ID" value="KAH3817827.1"/>
    <property type="molecule type" value="Genomic_DNA"/>
</dbReference>
<proteinExistence type="predicted"/>
<sequence length="153" mass="16715">MAEEKTYMCVKDFGNVVDKNAILVICTVDSKSIGHVPALPVPINKAFTTIMDMHPGISIECIASGNPRPSSYPWPDTSAQGGGIIQPVQYKISAPASLTDRIKYILMCAASDEQDILKEMDVHVEYDGERTPPMIISKDNGTQDTPNYKLTTP</sequence>